<organism evidence="2 3">
    <name type="scientific">Carboxylicivirga linearis</name>
    <dbReference type="NCBI Taxonomy" id="1628157"/>
    <lineage>
        <taxon>Bacteria</taxon>
        <taxon>Pseudomonadati</taxon>
        <taxon>Bacteroidota</taxon>
        <taxon>Bacteroidia</taxon>
        <taxon>Marinilabiliales</taxon>
        <taxon>Marinilabiliaceae</taxon>
        <taxon>Carboxylicivirga</taxon>
    </lineage>
</organism>
<name>A0ABS5K4Y4_9BACT</name>
<gene>
    <name evidence="1" type="ORF">KEM10_23980</name>
    <name evidence="2" type="ORF">KEM10_24165</name>
</gene>
<dbReference type="RefSeq" id="WP_212220993.1">
    <property type="nucleotide sequence ID" value="NZ_JAGUCO010000126.1"/>
</dbReference>
<feature type="non-terminal residue" evidence="2">
    <location>
        <position position="1"/>
    </location>
</feature>
<dbReference type="EMBL" id="JAGUCO010000126">
    <property type="protein sequence ID" value="MBS2101361.1"/>
    <property type="molecule type" value="Genomic_DNA"/>
</dbReference>
<dbReference type="Proteomes" id="UP000708576">
    <property type="component" value="Unassembled WGS sequence"/>
</dbReference>
<proteinExistence type="predicted"/>
<protein>
    <submittedName>
        <fullName evidence="2">Uncharacterized protein</fullName>
    </submittedName>
</protein>
<evidence type="ECO:0000313" key="3">
    <source>
        <dbReference type="Proteomes" id="UP000708576"/>
    </source>
</evidence>
<keyword evidence="3" id="KW-1185">Reference proteome</keyword>
<dbReference type="EMBL" id="JAGUCO010000169">
    <property type="protein sequence ID" value="MBS2101396.1"/>
    <property type="molecule type" value="Genomic_DNA"/>
</dbReference>
<reference evidence="2" key="2">
    <citation type="submission" date="2021-04" db="EMBL/GenBank/DDBJ databases">
        <authorList>
            <person name="Zhang T."/>
            <person name="Zhang Y."/>
            <person name="Lu D."/>
            <person name="Zuo D."/>
            <person name="Du Z."/>
        </authorList>
    </citation>
    <scope>NUCLEOTIDE SEQUENCE</scope>
    <source>
        <strain evidence="2">FB218</strain>
    </source>
</reference>
<evidence type="ECO:0000313" key="1">
    <source>
        <dbReference type="EMBL" id="MBS2101361.1"/>
    </source>
</evidence>
<accession>A0ABS5K4Y4</accession>
<reference evidence="2 3" key="1">
    <citation type="journal article" date="2015" name="Int. J. Syst. Evol. Microbiol.">
        <title>Carboxylicivirga linearis sp. nov., isolated from a sea cucumber culture pond.</title>
        <authorList>
            <person name="Wang F.Q."/>
            <person name="Zhou Y.X."/>
            <person name="Lin X.Z."/>
            <person name="Chen G.J."/>
            <person name="Du Z.J."/>
        </authorList>
    </citation>
    <scope>NUCLEOTIDE SEQUENCE [LARGE SCALE GENOMIC DNA]</scope>
    <source>
        <strain evidence="2 3">FB218</strain>
    </source>
</reference>
<comment type="caution">
    <text evidence="2">The sequence shown here is derived from an EMBL/GenBank/DDBJ whole genome shotgun (WGS) entry which is preliminary data.</text>
</comment>
<evidence type="ECO:0000313" key="2">
    <source>
        <dbReference type="EMBL" id="MBS2101396.1"/>
    </source>
</evidence>
<sequence>LGLKHRVDVGNSTLARFLCVVNGIDMDNYKNSYFYRLIDKAPYIKNDKNLLVDLEVIKLHFQERNLPTGDIEKVIIEIVTR</sequence>